<evidence type="ECO:0000313" key="3">
    <source>
        <dbReference type="Proteomes" id="UP000829364"/>
    </source>
</evidence>
<dbReference type="PANTHER" id="PTHR17630:SF44">
    <property type="entry name" value="PROTEIN AIM2"/>
    <property type="match status" value="1"/>
</dbReference>
<dbReference type="GO" id="GO:0016787">
    <property type="term" value="F:hydrolase activity"/>
    <property type="evidence" value="ECO:0007669"/>
    <property type="project" value="InterPro"/>
</dbReference>
<dbReference type="InterPro" id="IPR002925">
    <property type="entry name" value="Dienelactn_hydro"/>
</dbReference>
<dbReference type="EMBL" id="CP086356">
    <property type="protein sequence ID" value="UNI18050.1"/>
    <property type="molecule type" value="Genomic_DNA"/>
</dbReference>
<organism evidence="2 3">
    <name type="scientific">Purpureocillium takamizusanense</name>
    <dbReference type="NCBI Taxonomy" id="2060973"/>
    <lineage>
        <taxon>Eukaryota</taxon>
        <taxon>Fungi</taxon>
        <taxon>Dikarya</taxon>
        <taxon>Ascomycota</taxon>
        <taxon>Pezizomycotina</taxon>
        <taxon>Sordariomycetes</taxon>
        <taxon>Hypocreomycetidae</taxon>
        <taxon>Hypocreales</taxon>
        <taxon>Ophiocordycipitaceae</taxon>
        <taxon>Purpureocillium</taxon>
    </lineage>
</organism>
<proteinExistence type="predicted"/>
<dbReference type="SUPFAM" id="SSF53474">
    <property type="entry name" value="alpha/beta-Hydrolases"/>
    <property type="match status" value="1"/>
</dbReference>
<dbReference type="PANTHER" id="PTHR17630">
    <property type="entry name" value="DIENELACTONE HYDROLASE"/>
    <property type="match status" value="1"/>
</dbReference>
<name>A0A9Q8V9A9_9HYPO</name>
<feature type="domain" description="Dienelactone hydrolase" evidence="1">
    <location>
        <begin position="33"/>
        <end position="251"/>
    </location>
</feature>
<reference evidence="2" key="1">
    <citation type="submission" date="2021-11" db="EMBL/GenBank/DDBJ databases">
        <title>Purpureocillium_takamizusanense_genome.</title>
        <authorList>
            <person name="Nguyen N.-H."/>
        </authorList>
    </citation>
    <scope>NUCLEOTIDE SEQUENCE</scope>
    <source>
        <strain evidence="2">PT3</strain>
    </source>
</reference>
<dbReference type="Pfam" id="PF01738">
    <property type="entry name" value="DLH"/>
    <property type="match status" value="1"/>
</dbReference>
<accession>A0A9Q8V9A9</accession>
<dbReference type="OrthoDB" id="17560at2759"/>
<evidence type="ECO:0000313" key="2">
    <source>
        <dbReference type="EMBL" id="UNI18050.1"/>
    </source>
</evidence>
<dbReference type="AlphaFoldDB" id="A0A9Q8V9A9"/>
<dbReference type="InterPro" id="IPR029058">
    <property type="entry name" value="AB_hydrolase_fold"/>
</dbReference>
<keyword evidence="3" id="KW-1185">Reference proteome</keyword>
<dbReference type="Proteomes" id="UP000829364">
    <property type="component" value="Chromosome 3"/>
</dbReference>
<dbReference type="Gene3D" id="3.40.50.1820">
    <property type="entry name" value="alpha/beta hydrolase"/>
    <property type="match status" value="1"/>
</dbReference>
<dbReference type="KEGG" id="ptkz:JDV02_004346"/>
<protein>
    <recommendedName>
        <fullName evidence="1">Dienelactone hydrolase domain-containing protein</fullName>
    </recommendedName>
</protein>
<dbReference type="GeneID" id="72066301"/>
<gene>
    <name evidence="2" type="ORF">JDV02_004346</name>
</gene>
<dbReference type="RefSeq" id="XP_047841531.1">
    <property type="nucleotide sequence ID" value="XM_047985554.1"/>
</dbReference>
<sequence>MSSNPPGSCCSVGTLFEGTPTGQDIKIGDSKQIDAYVAKPPEGKARKGAGILYIPDVIGIWQNSKLMADNFAASGYTTLIIDLFNGDPVPLNITPPFDFMKWLNEGSDGKNPHTTEQVDPIIVAGVKALRELGVDKVAAVGYCFGAKYVVRHYKSGIAAGFLAHPSFVTEEELAAIEGPLSIAAAETDHIFPADKRHKSEEILAKTGKPWQINLYSDVEHGFAVRGKLEVQAQKFAKEQAFRQAVTWFDTFLA</sequence>
<evidence type="ECO:0000259" key="1">
    <source>
        <dbReference type="Pfam" id="PF01738"/>
    </source>
</evidence>